<dbReference type="EMBL" id="AVBF01000107">
    <property type="protein sequence ID" value="KGP70846.1"/>
    <property type="molecule type" value="Genomic_DNA"/>
</dbReference>
<name>A0A0A2T9X7_9BACI</name>
<dbReference type="PANTHER" id="PTHR40053:SF1">
    <property type="entry name" value="SPORULATION-CONTROL PROTEIN SPO0M"/>
    <property type="match status" value="1"/>
</dbReference>
<evidence type="ECO:0000313" key="2">
    <source>
        <dbReference type="Proteomes" id="UP000030147"/>
    </source>
</evidence>
<dbReference type="eggNOG" id="COG4326">
    <property type="taxonomic scope" value="Bacteria"/>
</dbReference>
<dbReference type="AlphaFoldDB" id="A0A0A2T9X7"/>
<proteinExistence type="predicted"/>
<reference evidence="1 2" key="1">
    <citation type="journal article" date="2015" name="Stand. Genomic Sci.">
        <title>High quality draft genome sequence of the moderately halophilic bacterium Pontibacillus yanchengensis Y32(T) and comparison among Pontibacillus genomes.</title>
        <authorList>
            <person name="Huang J."/>
            <person name="Qiao Z.X."/>
            <person name="Tang J.W."/>
            <person name="Wang G."/>
        </authorList>
    </citation>
    <scope>NUCLEOTIDE SEQUENCE [LARGE SCALE GENOMIC DNA]</scope>
    <source>
        <strain evidence="1 2">Y32</strain>
    </source>
</reference>
<comment type="caution">
    <text evidence="1">The sequence shown here is derived from an EMBL/GenBank/DDBJ whole genome shotgun (WGS) entry which is preliminary data.</text>
</comment>
<dbReference type="STRING" id="1385514.N782_03695"/>
<dbReference type="Pfam" id="PF07070">
    <property type="entry name" value="Spo0M"/>
    <property type="match status" value="1"/>
</dbReference>
<organism evidence="1 2">
    <name type="scientific">Pontibacillus yanchengensis Y32</name>
    <dbReference type="NCBI Taxonomy" id="1385514"/>
    <lineage>
        <taxon>Bacteria</taxon>
        <taxon>Bacillati</taxon>
        <taxon>Bacillota</taxon>
        <taxon>Bacilli</taxon>
        <taxon>Bacillales</taxon>
        <taxon>Bacillaceae</taxon>
        <taxon>Pontibacillus</taxon>
    </lineage>
</organism>
<dbReference type="InterPro" id="IPR009776">
    <property type="entry name" value="Spore_0_M"/>
</dbReference>
<keyword evidence="2" id="KW-1185">Reference proteome</keyword>
<dbReference type="Proteomes" id="UP000030147">
    <property type="component" value="Unassembled WGS sequence"/>
</dbReference>
<gene>
    <name evidence="1" type="ORF">N782_03695</name>
</gene>
<evidence type="ECO:0000313" key="1">
    <source>
        <dbReference type="EMBL" id="KGP70846.1"/>
    </source>
</evidence>
<dbReference type="RefSeq" id="WP_237582701.1">
    <property type="nucleotide sequence ID" value="NZ_AVBF01000107.1"/>
</dbReference>
<dbReference type="PANTHER" id="PTHR40053">
    <property type="entry name" value="SPORULATION-CONTROL PROTEIN SPO0M"/>
    <property type="match status" value="1"/>
</dbReference>
<sequence length="255" mass="28922">MLLFKKFMASLGVGAAKVDTQLEKERYVAGEVVNGKVVMKGGNAAQQIDRINLFLMTEVIKEVDDRKVREEEVLHSFNITEAFTLQEEEEKEIDFSFRLPLNTPASFGRLPIWFQTGLDIPMALDPQDRDHIHVDPSENVQTVLTAVQHDLGFSLRKVEVEFAKNHQIVQEFEFSPGGKFRSDLDELEILFFPKESGLDLVLQVDRRAKGLGGLLAEALDADESYVRTHFTNEELAQNPTEVAEKLEQVISRFSK</sequence>
<protein>
    <submittedName>
        <fullName evidence="1">SpoOM family protein</fullName>
    </submittedName>
</protein>
<accession>A0A0A2T9X7</accession>